<dbReference type="AlphaFoldDB" id="A0A3Q0FGV4"/>
<dbReference type="OrthoDB" id="994901at2759"/>
<organism evidence="1 2">
    <name type="scientific">Vigna radiata var. radiata</name>
    <name type="common">Mung bean</name>
    <name type="synonym">Phaseolus aureus</name>
    <dbReference type="NCBI Taxonomy" id="3916"/>
    <lineage>
        <taxon>Eukaryota</taxon>
        <taxon>Viridiplantae</taxon>
        <taxon>Streptophyta</taxon>
        <taxon>Embryophyta</taxon>
        <taxon>Tracheophyta</taxon>
        <taxon>Spermatophyta</taxon>
        <taxon>Magnoliopsida</taxon>
        <taxon>eudicotyledons</taxon>
        <taxon>Gunneridae</taxon>
        <taxon>Pentapetalae</taxon>
        <taxon>rosids</taxon>
        <taxon>fabids</taxon>
        <taxon>Fabales</taxon>
        <taxon>Fabaceae</taxon>
        <taxon>Papilionoideae</taxon>
        <taxon>50 kb inversion clade</taxon>
        <taxon>NPAAA clade</taxon>
        <taxon>indigoferoid/millettioid clade</taxon>
        <taxon>Phaseoleae</taxon>
        <taxon>Vigna</taxon>
    </lineage>
</organism>
<dbReference type="GeneID" id="106775649"/>
<reference evidence="2" key="2">
    <citation type="submission" date="2025-08" db="UniProtKB">
        <authorList>
            <consortium name="RefSeq"/>
        </authorList>
    </citation>
    <scope>IDENTIFICATION</scope>
    <source>
        <tissue evidence="2">Leaf</tissue>
    </source>
</reference>
<gene>
    <name evidence="2" type="primary">LOC106775649</name>
</gene>
<name>A0A3Q0FGV4_VIGRR</name>
<dbReference type="PANTHER" id="PTHR37722">
    <property type="entry name" value="OS01G0167700 PROTEIN"/>
    <property type="match status" value="1"/>
</dbReference>
<proteinExistence type="predicted"/>
<evidence type="ECO:0000313" key="1">
    <source>
        <dbReference type="Proteomes" id="UP000087766"/>
    </source>
</evidence>
<keyword evidence="1" id="KW-1185">Reference proteome</keyword>
<protein>
    <submittedName>
        <fullName evidence="2">Uncharacterized protein LOC106775649</fullName>
    </submittedName>
</protein>
<dbReference type="PANTHER" id="PTHR37722:SF2">
    <property type="entry name" value="OS01G0167700 PROTEIN"/>
    <property type="match status" value="1"/>
</dbReference>
<dbReference type="KEGG" id="vra:106775649"/>
<sequence>MGDFQSRKSTQKRQKQYFEQRKRKQQNLHMMGSDNCYDSPGISGQSLKEHRSLDILNLLNLSTKAQQCNPFCPEDSKRQGHLCAARLKHHGRVLPITTILPLMDSRINGRQYPINTRNFLLLIWCVMMNLMPLQKSVRPAKIMFLFHLKAWVKLGQRRQFIRQSNVLESHIVILHCRRMEVDQN</sequence>
<reference evidence="1" key="1">
    <citation type="journal article" date="2014" name="Nat. Commun.">
        <title>Genome sequence of mungbean and insights into evolution within Vigna species.</title>
        <authorList>
            <person name="Kang Y.J."/>
            <person name="Kim S.K."/>
            <person name="Kim M.Y."/>
            <person name="Lestari P."/>
            <person name="Kim K.H."/>
            <person name="Ha B.K."/>
            <person name="Jun T.H."/>
            <person name="Hwang W.J."/>
            <person name="Lee T."/>
            <person name="Lee J."/>
            <person name="Shim S."/>
            <person name="Yoon M.Y."/>
            <person name="Jang Y.E."/>
            <person name="Han K.S."/>
            <person name="Taeprayoon P."/>
            <person name="Yoon N."/>
            <person name="Somta P."/>
            <person name="Tanya P."/>
            <person name="Kim K.S."/>
            <person name="Gwag J.G."/>
            <person name="Moon J.K."/>
            <person name="Lee Y.H."/>
            <person name="Park B.S."/>
            <person name="Bombarely A."/>
            <person name="Doyle J.J."/>
            <person name="Jackson S.A."/>
            <person name="Schafleitner R."/>
            <person name="Srinives P."/>
            <person name="Varshney R.K."/>
            <person name="Lee S.H."/>
        </authorList>
    </citation>
    <scope>NUCLEOTIDE SEQUENCE [LARGE SCALE GENOMIC DNA]</scope>
    <source>
        <strain evidence="1">cv. VC1973A</strain>
    </source>
</reference>
<evidence type="ECO:0000313" key="2">
    <source>
        <dbReference type="RefSeq" id="XP_022642968.1"/>
    </source>
</evidence>
<accession>A0A3Q0FGV4</accession>
<dbReference type="Proteomes" id="UP000087766">
    <property type="component" value="Chromosome 10"/>
</dbReference>
<dbReference type="RefSeq" id="XP_022642968.1">
    <property type="nucleotide sequence ID" value="XM_022787247.1"/>
</dbReference>